<feature type="compositionally biased region" description="Polar residues" evidence="1">
    <location>
        <begin position="191"/>
        <end position="234"/>
    </location>
</feature>
<name>A0AAN9E4B2_CROPI</name>
<dbReference type="EMBL" id="JAYWIO010000008">
    <property type="protein sequence ID" value="KAK7245915.1"/>
    <property type="molecule type" value="Genomic_DNA"/>
</dbReference>
<feature type="compositionally biased region" description="Basic and acidic residues" evidence="1">
    <location>
        <begin position="235"/>
        <end position="246"/>
    </location>
</feature>
<sequence length="357" mass="40648">MSSARVSRDERENEGPSIQEDDLKKRSTKKVKVGDDDSSSSPMEEDRSSNMISVQKSYKDTLLRDSSTGPLWEAIEIDDEDLPENKWYKEENDEVDNEEFDPYRWWQYYYGGAKCDYGGRRIFRRRSNNRRERDWCSTNVKENGSRFHSLSADAEAEVTELPHINGSGEQYQDNSLGKKQAQLGRKPIKIRNSTGGKNPQSKYKQINKGPNTPVQKESSSKSNPEVTVTQNQHNISEEQERNSKEKEVRVLHRMRTLMKQGHNGIDGFTTRVVLPNVEMVDFNLLQRGKNTVINPSPEQPDLAVRVDGGEASKPNDDGGTEMLIEVAPMSSLQPNMQKDGFRPASSSLERLPSNNYQ</sequence>
<feature type="region of interest" description="Disordered" evidence="1">
    <location>
        <begin position="1"/>
        <end position="53"/>
    </location>
</feature>
<feature type="compositionally biased region" description="Polar residues" evidence="1">
    <location>
        <begin position="167"/>
        <end position="177"/>
    </location>
</feature>
<dbReference type="AlphaFoldDB" id="A0AAN9E4B2"/>
<evidence type="ECO:0000256" key="1">
    <source>
        <dbReference type="SAM" id="MobiDB-lite"/>
    </source>
</evidence>
<organism evidence="2 3">
    <name type="scientific">Crotalaria pallida</name>
    <name type="common">Smooth rattlebox</name>
    <name type="synonym">Crotalaria striata</name>
    <dbReference type="NCBI Taxonomy" id="3830"/>
    <lineage>
        <taxon>Eukaryota</taxon>
        <taxon>Viridiplantae</taxon>
        <taxon>Streptophyta</taxon>
        <taxon>Embryophyta</taxon>
        <taxon>Tracheophyta</taxon>
        <taxon>Spermatophyta</taxon>
        <taxon>Magnoliopsida</taxon>
        <taxon>eudicotyledons</taxon>
        <taxon>Gunneridae</taxon>
        <taxon>Pentapetalae</taxon>
        <taxon>rosids</taxon>
        <taxon>fabids</taxon>
        <taxon>Fabales</taxon>
        <taxon>Fabaceae</taxon>
        <taxon>Papilionoideae</taxon>
        <taxon>50 kb inversion clade</taxon>
        <taxon>genistoids sensu lato</taxon>
        <taxon>core genistoids</taxon>
        <taxon>Crotalarieae</taxon>
        <taxon>Crotalaria</taxon>
    </lineage>
</organism>
<dbReference type="Proteomes" id="UP001372338">
    <property type="component" value="Unassembled WGS sequence"/>
</dbReference>
<reference evidence="2 3" key="1">
    <citation type="submission" date="2024-01" db="EMBL/GenBank/DDBJ databases">
        <title>The genomes of 5 underutilized Papilionoideae crops provide insights into root nodulation and disease resistanc.</title>
        <authorList>
            <person name="Yuan L."/>
        </authorList>
    </citation>
    <scope>NUCLEOTIDE SEQUENCE [LARGE SCALE GENOMIC DNA]</scope>
    <source>
        <strain evidence="2">ZHUSHIDOU_FW_LH</strain>
        <tissue evidence="2">Leaf</tissue>
    </source>
</reference>
<accession>A0AAN9E4B2</accession>
<proteinExistence type="predicted"/>
<evidence type="ECO:0000313" key="2">
    <source>
        <dbReference type="EMBL" id="KAK7245915.1"/>
    </source>
</evidence>
<keyword evidence="3" id="KW-1185">Reference proteome</keyword>
<gene>
    <name evidence="2" type="ORF">RIF29_40769</name>
</gene>
<feature type="compositionally biased region" description="Polar residues" evidence="1">
    <location>
        <begin position="344"/>
        <end position="357"/>
    </location>
</feature>
<evidence type="ECO:0000313" key="3">
    <source>
        <dbReference type="Proteomes" id="UP001372338"/>
    </source>
</evidence>
<feature type="region of interest" description="Disordered" evidence="1">
    <location>
        <begin position="163"/>
        <end position="246"/>
    </location>
</feature>
<feature type="compositionally biased region" description="Basic and acidic residues" evidence="1">
    <location>
        <begin position="307"/>
        <end position="316"/>
    </location>
</feature>
<protein>
    <submittedName>
        <fullName evidence="2">Uncharacterized protein</fullName>
    </submittedName>
</protein>
<feature type="compositionally biased region" description="Basic and acidic residues" evidence="1">
    <location>
        <begin position="1"/>
        <end position="14"/>
    </location>
</feature>
<feature type="region of interest" description="Disordered" evidence="1">
    <location>
        <begin position="291"/>
        <end position="357"/>
    </location>
</feature>
<comment type="caution">
    <text evidence="2">The sequence shown here is derived from an EMBL/GenBank/DDBJ whole genome shotgun (WGS) entry which is preliminary data.</text>
</comment>